<dbReference type="InterPro" id="IPR029045">
    <property type="entry name" value="ClpP/crotonase-like_dom_sf"/>
</dbReference>
<dbReference type="PANTHER" id="PTHR42995:SF1">
    <property type="entry name" value="MALONATE DECARBOXYLASE BETA SUBUNIT"/>
    <property type="match status" value="1"/>
</dbReference>
<name>A0A1G5P712_AFIMA</name>
<dbReference type="Pfam" id="PF01039">
    <property type="entry name" value="Carboxyl_trans"/>
    <property type="match status" value="1"/>
</dbReference>
<dbReference type="InterPro" id="IPR017556">
    <property type="entry name" value="Malonate_beta"/>
</dbReference>
<evidence type="ECO:0000256" key="1">
    <source>
        <dbReference type="ARBA" id="ARBA00022679"/>
    </source>
</evidence>
<evidence type="ECO:0000313" key="3">
    <source>
        <dbReference type="EMBL" id="SCZ45304.1"/>
    </source>
</evidence>
<dbReference type="NCBIfam" id="NF005530">
    <property type="entry name" value="PRK07189.1"/>
    <property type="match status" value="1"/>
</dbReference>
<keyword evidence="1" id="KW-0808">Transferase</keyword>
<dbReference type="GO" id="GO:0016740">
    <property type="term" value="F:transferase activity"/>
    <property type="evidence" value="ECO:0007669"/>
    <property type="project" value="UniProtKB-KW"/>
</dbReference>
<feature type="domain" description="CoA carboxyltransferase N-terminal" evidence="2">
    <location>
        <begin position="1"/>
        <end position="257"/>
    </location>
</feature>
<gene>
    <name evidence="3" type="ORF">SAMN03080610_03391</name>
</gene>
<dbReference type="STRING" id="1120955.SAMN03080610_03391"/>
<organism evidence="3 4">
    <name type="scientific">Afifella marina DSM 2698</name>
    <dbReference type="NCBI Taxonomy" id="1120955"/>
    <lineage>
        <taxon>Bacteria</taxon>
        <taxon>Pseudomonadati</taxon>
        <taxon>Pseudomonadota</taxon>
        <taxon>Alphaproteobacteria</taxon>
        <taxon>Hyphomicrobiales</taxon>
        <taxon>Afifellaceae</taxon>
        <taxon>Afifella</taxon>
    </lineage>
</organism>
<dbReference type="GO" id="GO:0005975">
    <property type="term" value="P:carbohydrate metabolic process"/>
    <property type="evidence" value="ECO:0007669"/>
    <property type="project" value="InterPro"/>
</dbReference>
<protein>
    <submittedName>
        <fullName evidence="3">Malonate decarboxylase beta subunit</fullName>
    </submittedName>
</protein>
<dbReference type="EMBL" id="FMVW01000010">
    <property type="protein sequence ID" value="SCZ45304.1"/>
    <property type="molecule type" value="Genomic_DNA"/>
</dbReference>
<dbReference type="Gene3D" id="3.90.226.10">
    <property type="entry name" value="2-enoyl-CoA Hydratase, Chain A, domain 1"/>
    <property type="match status" value="1"/>
</dbReference>
<sequence length="318" mass="34509">MPKWNDLQEQSFLESDARARAVGLVDEGTYTELAGPFDRFYSPHLEVLGEAVEFDDGIVTAVGKIGKTPVFVISQEGRFIGGSVGEVGGAKMVNTIRLAIEFHDKLVADYPDISDEEKPVVVISFETGGVRLHESNAGLLAHAEVMDQLQKARHKVPVITLIGSKVGCFGGMGFVAAATDAIVMSEFGRLGLTGPEVIEQEMGKEEFDSSDRALVFRTTGGRHKYIMGDCNVLVHNTIGAFREAVAKLAVLPVSEFEKMRRIGSPEAVERQLRAVALAAEMQPQDARDVWVKAGNPDPVALTDIPLDEFLADVKRLSV</sequence>
<dbReference type="PROSITE" id="PS50980">
    <property type="entry name" value="COA_CT_NTER"/>
    <property type="match status" value="1"/>
</dbReference>
<evidence type="ECO:0000313" key="4">
    <source>
        <dbReference type="Proteomes" id="UP000199347"/>
    </source>
</evidence>
<dbReference type="GO" id="GO:0016831">
    <property type="term" value="F:carboxy-lyase activity"/>
    <property type="evidence" value="ECO:0007669"/>
    <property type="project" value="InterPro"/>
</dbReference>
<dbReference type="GO" id="GO:0003989">
    <property type="term" value="F:acetyl-CoA carboxylase activity"/>
    <property type="evidence" value="ECO:0007669"/>
    <property type="project" value="TreeGrafter"/>
</dbReference>
<dbReference type="GO" id="GO:0006633">
    <property type="term" value="P:fatty acid biosynthetic process"/>
    <property type="evidence" value="ECO:0007669"/>
    <property type="project" value="TreeGrafter"/>
</dbReference>
<reference evidence="3 4" key="1">
    <citation type="submission" date="2016-10" db="EMBL/GenBank/DDBJ databases">
        <authorList>
            <person name="de Groot N.N."/>
        </authorList>
    </citation>
    <scope>NUCLEOTIDE SEQUENCE [LARGE SCALE GENOMIC DNA]</scope>
    <source>
        <strain evidence="3 4">DSM 2698</strain>
    </source>
</reference>
<dbReference type="RefSeq" id="WP_092816072.1">
    <property type="nucleotide sequence ID" value="NZ_FMVW01000010.1"/>
</dbReference>
<dbReference type="InterPro" id="IPR011762">
    <property type="entry name" value="COA_CT_N"/>
</dbReference>
<dbReference type="Proteomes" id="UP000199347">
    <property type="component" value="Unassembled WGS sequence"/>
</dbReference>
<accession>A0A1G5P712</accession>
<dbReference type="AlphaFoldDB" id="A0A1G5P712"/>
<dbReference type="InterPro" id="IPR034733">
    <property type="entry name" value="AcCoA_carboxyl_beta"/>
</dbReference>
<dbReference type="GO" id="GO:2001295">
    <property type="term" value="P:malonyl-CoA biosynthetic process"/>
    <property type="evidence" value="ECO:0007669"/>
    <property type="project" value="TreeGrafter"/>
</dbReference>
<dbReference type="SUPFAM" id="SSF52096">
    <property type="entry name" value="ClpP/crotonase"/>
    <property type="match status" value="1"/>
</dbReference>
<dbReference type="NCBIfam" id="TIGR03133">
    <property type="entry name" value="malonate_beta"/>
    <property type="match status" value="1"/>
</dbReference>
<evidence type="ECO:0000259" key="2">
    <source>
        <dbReference type="PROSITE" id="PS50980"/>
    </source>
</evidence>
<proteinExistence type="predicted"/>
<dbReference type="PANTHER" id="PTHR42995">
    <property type="entry name" value="ACETYL-COENZYME A CARBOXYLASE CARBOXYL TRANSFERASE SUBUNIT BETA, CHLOROPLASTIC"/>
    <property type="match status" value="1"/>
</dbReference>
<dbReference type="OrthoDB" id="5502755at2"/>
<keyword evidence="4" id="KW-1185">Reference proteome</keyword>